<gene>
    <name evidence="1" type="ORF">SAMN02745166_04816</name>
</gene>
<dbReference type="InterPro" id="IPR013467">
    <property type="entry name" value="HNH78-like"/>
</dbReference>
<reference evidence="2" key="1">
    <citation type="submission" date="2017-02" db="EMBL/GenBank/DDBJ databases">
        <authorList>
            <person name="Varghese N."/>
            <person name="Submissions S."/>
        </authorList>
    </citation>
    <scope>NUCLEOTIDE SEQUENCE [LARGE SCALE GENOMIC DNA]</scope>
    <source>
        <strain evidence="2">ATCC 700200</strain>
    </source>
</reference>
<dbReference type="STRING" id="48467.SAMN02745166_04816"/>
<dbReference type="AlphaFoldDB" id="A0A1T4Z1L1"/>
<dbReference type="RefSeq" id="WP_078815935.1">
    <property type="nucleotide sequence ID" value="NZ_FUYE01000025.1"/>
</dbReference>
<accession>A0A1T4Z1L1</accession>
<dbReference type="Proteomes" id="UP000190774">
    <property type="component" value="Unassembled WGS sequence"/>
</dbReference>
<evidence type="ECO:0000313" key="1">
    <source>
        <dbReference type="EMBL" id="SKB07924.1"/>
    </source>
</evidence>
<organism evidence="1 2">
    <name type="scientific">Prosthecobacter debontii</name>
    <dbReference type="NCBI Taxonomy" id="48467"/>
    <lineage>
        <taxon>Bacteria</taxon>
        <taxon>Pseudomonadati</taxon>
        <taxon>Verrucomicrobiota</taxon>
        <taxon>Verrucomicrobiia</taxon>
        <taxon>Verrucomicrobiales</taxon>
        <taxon>Verrucomicrobiaceae</taxon>
        <taxon>Prosthecobacter</taxon>
    </lineage>
</organism>
<name>A0A1T4Z1L1_9BACT</name>
<keyword evidence="2" id="KW-1185">Reference proteome</keyword>
<dbReference type="OrthoDB" id="8617719at2"/>
<dbReference type="Gene3D" id="1.10.30.50">
    <property type="match status" value="1"/>
</dbReference>
<proteinExistence type="predicted"/>
<evidence type="ECO:0000313" key="2">
    <source>
        <dbReference type="Proteomes" id="UP000190774"/>
    </source>
</evidence>
<dbReference type="EMBL" id="FUYE01000025">
    <property type="protein sequence ID" value="SKB07924.1"/>
    <property type="molecule type" value="Genomic_DNA"/>
</dbReference>
<sequence>MRHLAPHPEPVELTHAKPTLLLDWNRRSNKVRKVRRAIKDHLYRHQYGLCGYCEGSLGELGRHTEHVEPKAGIGGNPARTFDYSNLIASCQGDTDKPKPAQDASCGHYKDQQIHADGVYTPADFISPREPGCDQQFRYLLDGRVEPTALAGTADHRRAAYTLRLTGLDCLRLRNRRRQIAERHIRQIDRYKNDPVSLQRLINHYLGPRKDSNGTDVLLPFHTTRRQRFFP</sequence>
<protein>
    <submittedName>
        <fullName evidence="1">TIGR02646 family protein</fullName>
    </submittedName>
</protein>
<dbReference type="NCBIfam" id="TIGR02646">
    <property type="entry name" value="retron system putative HNH endonuclease"/>
    <property type="match status" value="1"/>
</dbReference>